<dbReference type="OrthoDB" id="9785847at2"/>
<dbReference type="InterPro" id="IPR029058">
    <property type="entry name" value="AB_hydrolase_fold"/>
</dbReference>
<dbReference type="RefSeq" id="WP_092561084.1">
    <property type="nucleotide sequence ID" value="NZ_FNQV01000001.1"/>
</dbReference>
<accession>A0A1H3VRD8</accession>
<proteinExistence type="predicted"/>
<dbReference type="SUPFAM" id="SSF53474">
    <property type="entry name" value="alpha/beta-Hydrolases"/>
    <property type="match status" value="1"/>
</dbReference>
<evidence type="ECO:0000313" key="4">
    <source>
        <dbReference type="Proteomes" id="UP000199288"/>
    </source>
</evidence>
<reference evidence="4" key="1">
    <citation type="submission" date="2016-10" db="EMBL/GenBank/DDBJ databases">
        <authorList>
            <person name="Varghese N."/>
            <person name="Submissions S."/>
        </authorList>
    </citation>
    <scope>NUCLEOTIDE SEQUENCE [LARGE SCALE GENOMIC DNA]</scope>
    <source>
        <strain evidence="4">KPR-1</strain>
    </source>
</reference>
<evidence type="ECO:0000256" key="1">
    <source>
        <dbReference type="ARBA" id="ARBA00022801"/>
    </source>
</evidence>
<evidence type="ECO:0000259" key="2">
    <source>
        <dbReference type="Pfam" id="PF00561"/>
    </source>
</evidence>
<dbReference type="PRINTS" id="PR00111">
    <property type="entry name" value="ABHYDROLASE"/>
</dbReference>
<sequence>MNGLGVQEQGPRRGVPLVLLHAFPFDHRMWNDVIDELSDVWTIAIDAPGFADSASPRILMERVEPGVYGLEMFADSVATLLAKSGIDKAVIAGVSMGGYTALAIAERHPDLVAGLALIDTKASPDDHVAAENRRTMADEASRGISTGLRHMAGKVLSDETGDERPAMYTQVVKWIGQAPFAGIAWAQKSMADRPGRLHVLEGLDVPAVVIRGEHDDLSTQSDHQEMADALGCELVTIEHAGHLSPFEQPQEVAGALRELMARVN</sequence>
<dbReference type="PANTHER" id="PTHR43798:SF31">
    <property type="entry name" value="AB HYDROLASE SUPERFAMILY PROTEIN YCLE"/>
    <property type="match status" value="1"/>
</dbReference>
<dbReference type="GO" id="GO:0016020">
    <property type="term" value="C:membrane"/>
    <property type="evidence" value="ECO:0007669"/>
    <property type="project" value="TreeGrafter"/>
</dbReference>
<protein>
    <submittedName>
        <fullName evidence="3">Pimeloyl-ACP methyl ester carboxylesterase</fullName>
    </submittedName>
</protein>
<dbReference type="Gene3D" id="3.40.50.1820">
    <property type="entry name" value="alpha/beta hydrolase"/>
    <property type="match status" value="1"/>
</dbReference>
<feature type="domain" description="AB hydrolase-1" evidence="2">
    <location>
        <begin position="16"/>
        <end position="248"/>
    </location>
</feature>
<dbReference type="GO" id="GO:0016787">
    <property type="term" value="F:hydrolase activity"/>
    <property type="evidence" value="ECO:0007669"/>
    <property type="project" value="UniProtKB-KW"/>
</dbReference>
<dbReference type="Pfam" id="PF00561">
    <property type="entry name" value="Abhydrolase_1"/>
    <property type="match status" value="1"/>
</dbReference>
<gene>
    <name evidence="3" type="ORF">SAMN02910418_00203</name>
</gene>
<dbReference type="AlphaFoldDB" id="A0A1H3VRD8"/>
<evidence type="ECO:0000313" key="3">
    <source>
        <dbReference type="EMBL" id="SDZ77373.1"/>
    </source>
</evidence>
<dbReference type="InterPro" id="IPR000073">
    <property type="entry name" value="AB_hydrolase_1"/>
</dbReference>
<dbReference type="Proteomes" id="UP000199288">
    <property type="component" value="Unassembled WGS sequence"/>
</dbReference>
<keyword evidence="4" id="KW-1185">Reference proteome</keyword>
<name>A0A1H3VRD8_9ACTO</name>
<dbReference type="EMBL" id="FNQV01000001">
    <property type="protein sequence ID" value="SDZ77373.1"/>
    <property type="molecule type" value="Genomic_DNA"/>
</dbReference>
<dbReference type="PANTHER" id="PTHR43798">
    <property type="entry name" value="MONOACYLGLYCEROL LIPASE"/>
    <property type="match status" value="1"/>
</dbReference>
<keyword evidence="1" id="KW-0378">Hydrolase</keyword>
<organism evidence="3 4">
    <name type="scientific">Bowdeniella nasicola</name>
    <dbReference type="NCBI Taxonomy" id="208480"/>
    <lineage>
        <taxon>Bacteria</taxon>
        <taxon>Bacillati</taxon>
        <taxon>Actinomycetota</taxon>
        <taxon>Actinomycetes</taxon>
        <taxon>Actinomycetales</taxon>
        <taxon>Actinomycetaceae</taxon>
        <taxon>Bowdeniella</taxon>
    </lineage>
</organism>
<dbReference type="InterPro" id="IPR050266">
    <property type="entry name" value="AB_hydrolase_sf"/>
</dbReference>